<keyword evidence="3" id="KW-1185">Reference proteome</keyword>
<evidence type="ECO:0000313" key="3">
    <source>
        <dbReference type="Proteomes" id="UP001153620"/>
    </source>
</evidence>
<gene>
    <name evidence="2" type="ORF">CHIRRI_LOCUS8482</name>
</gene>
<evidence type="ECO:0000313" key="2">
    <source>
        <dbReference type="EMBL" id="CAG9805613.1"/>
    </source>
</evidence>
<organism evidence="2 3">
    <name type="scientific">Chironomus riparius</name>
    <dbReference type="NCBI Taxonomy" id="315576"/>
    <lineage>
        <taxon>Eukaryota</taxon>
        <taxon>Metazoa</taxon>
        <taxon>Ecdysozoa</taxon>
        <taxon>Arthropoda</taxon>
        <taxon>Hexapoda</taxon>
        <taxon>Insecta</taxon>
        <taxon>Pterygota</taxon>
        <taxon>Neoptera</taxon>
        <taxon>Endopterygota</taxon>
        <taxon>Diptera</taxon>
        <taxon>Nematocera</taxon>
        <taxon>Chironomoidea</taxon>
        <taxon>Chironomidae</taxon>
        <taxon>Chironominae</taxon>
        <taxon>Chironomus</taxon>
    </lineage>
</organism>
<accession>A0A9N9RVB0</accession>
<proteinExistence type="predicted"/>
<reference evidence="2" key="2">
    <citation type="submission" date="2022-10" db="EMBL/GenBank/DDBJ databases">
        <authorList>
            <consortium name="ENA_rothamsted_submissions"/>
            <consortium name="culmorum"/>
            <person name="King R."/>
        </authorList>
    </citation>
    <scope>NUCLEOTIDE SEQUENCE</scope>
</reference>
<feature type="signal peptide" evidence="1">
    <location>
        <begin position="1"/>
        <end position="18"/>
    </location>
</feature>
<dbReference type="OrthoDB" id="7789424at2759"/>
<dbReference type="Proteomes" id="UP001153620">
    <property type="component" value="Chromosome 2"/>
</dbReference>
<dbReference type="AlphaFoldDB" id="A0A9N9RVB0"/>
<reference evidence="2" key="1">
    <citation type="submission" date="2022-01" db="EMBL/GenBank/DDBJ databases">
        <authorList>
            <person name="King R."/>
        </authorList>
    </citation>
    <scope>NUCLEOTIDE SEQUENCE</scope>
</reference>
<sequence length="516" mass="60689">MNKLIFINFVIVCSSAVAQNGMFKGFVDDTIYGAIHVVLKNQYPHEPEKTDCMIADFRQNKVADKFYTPDLLVDQDKLAKKIQPFIDESNYNCTFQFFQSPLDILAGYSSLFTLLISSINYLYLNIYTCVNFMDPLRNIIIDLHDLILQHLNTNEILEHSTVSRYWYEKIGNSRQCMKKIRLALKFWRSTAKEQQIEEKLKILKNISRRYQNISIDCRFDKRVSTEFWNLLSILADHIVLLKIKSINVTIDGSNSLFKLRKLEELKIVYVPVNVRNVLLIACNPVKLKLKLVSPLNWNKTNKTDTESLACIRHFMTTNERLKDVEIYGAVQYRFFFDEDFSKLIKFRLNSLKIKNDLRLSLIPEECERNLIDFLATQQESLEKIFIDVCRPAVIRQVFNNMKNLTLIHIETVVMTDFKVRDLNLKLNENVVDLRIPYITNNQDIKEILQYTPNLTSLFVAHLSIETMEFVAWNMKKLTILKYRYDEIDCETLYERLKAANVDVNQNIEMVVDYEYT</sequence>
<feature type="chain" id="PRO_5040124892" evidence="1">
    <location>
        <begin position="19"/>
        <end position="516"/>
    </location>
</feature>
<protein>
    <submittedName>
        <fullName evidence="2">Uncharacterized protein</fullName>
    </submittedName>
</protein>
<name>A0A9N9RVB0_9DIPT</name>
<evidence type="ECO:0000256" key="1">
    <source>
        <dbReference type="SAM" id="SignalP"/>
    </source>
</evidence>
<keyword evidence="1" id="KW-0732">Signal</keyword>
<dbReference type="EMBL" id="OU895878">
    <property type="protein sequence ID" value="CAG9805613.1"/>
    <property type="molecule type" value="Genomic_DNA"/>
</dbReference>